<gene>
    <name evidence="1" type="ORF">OJ16_04975</name>
</gene>
<sequence length="254" mass="29159">MNIGLIIALVAILLVLVVGYNIILQYNAKIATAKKQESARYIAIIDTTEELIGHAHHLPFSKELLLCLNHRILDAVQNMCELDPKNKQLEQRVQHVKQQIDNVQANFQSGESTTFKVPSTDKQAIVMLKLVKRLRDTVRNEHNKGRFGTEAYVIENARLESIQVRINIENVVKRSNDAINRDQPGTAIQLLRKGLDVLATKNDPYSVQAREKLQAMHDEIIKRRQSQNATEMQQMADREREEDMDILFGEKKKW</sequence>
<keyword evidence="2" id="KW-1185">Reference proteome</keyword>
<dbReference type="Proteomes" id="UP000031672">
    <property type="component" value="Unassembled WGS sequence"/>
</dbReference>
<comment type="caution">
    <text evidence="1">The sequence shown here is derived from an EMBL/GenBank/DDBJ whole genome shotgun (WGS) entry which is preliminary data.</text>
</comment>
<protein>
    <submittedName>
        <fullName evidence="1">DNA repair protein</fullName>
    </submittedName>
</protein>
<dbReference type="STRING" id="1461322.OJ16_04975"/>
<proteinExistence type="predicted"/>
<evidence type="ECO:0000313" key="2">
    <source>
        <dbReference type="Proteomes" id="UP000031672"/>
    </source>
</evidence>
<accession>A0A0C2NMH3</accession>
<reference evidence="1 2" key="1">
    <citation type="submission" date="2014-11" db="EMBL/GenBank/DDBJ databases">
        <title>Draft Genome Sequence of Vibrio piscirenalis strains CECT 8603T and CECT 8604, two marine Gammaproteobacterium isolated from cultured gilthead sea bream (Sparus aurata).</title>
        <authorList>
            <person name="Arahal D.R."/>
            <person name="Rodrigo-Torres L."/>
            <person name="Lucena T."/>
            <person name="Pujalte M.J."/>
        </authorList>
    </citation>
    <scope>NUCLEOTIDE SEQUENCE [LARGE SCALE GENOMIC DNA]</scope>
    <source>
        <strain evidence="1 2">DCR 1-4-2</strain>
    </source>
</reference>
<accession>A0A0C2NZU9</accession>
<dbReference type="RefSeq" id="WP_040988023.1">
    <property type="nucleotide sequence ID" value="NZ_JBFRUC010000003.1"/>
</dbReference>
<evidence type="ECO:0000313" key="1">
    <source>
        <dbReference type="EMBL" id="KII80656.1"/>
    </source>
</evidence>
<name>A0A0C2NMH3_9VIBR</name>
<organism evidence="1 2">
    <name type="scientific">Vibrio renipiscarius</name>
    <dbReference type="NCBI Taxonomy" id="1461322"/>
    <lineage>
        <taxon>Bacteria</taxon>
        <taxon>Pseudomonadati</taxon>
        <taxon>Pseudomonadota</taxon>
        <taxon>Gammaproteobacteria</taxon>
        <taxon>Vibrionales</taxon>
        <taxon>Vibrionaceae</taxon>
        <taxon>Vibrio</taxon>
    </lineage>
</organism>
<dbReference type="OrthoDB" id="5899712at2"/>
<dbReference type="AlphaFoldDB" id="A0A0C2NMH3"/>
<dbReference type="EMBL" id="JTKH01000006">
    <property type="protein sequence ID" value="KII80656.1"/>
    <property type="molecule type" value="Genomic_DNA"/>
</dbReference>